<accession>A0A6C7E155</accession>
<dbReference type="RefSeq" id="WP_015439948.1">
    <property type="nucleotide sequence ID" value="NC_020520.1"/>
</dbReference>
<dbReference type="Proteomes" id="UP000011863">
    <property type="component" value="Chromosome"/>
</dbReference>
<sequence>MRQFLPVEDLARDERFVQTNMAARLADKRSAIPVADKGDAPARKSSKSRGSNNRLTPDRHDASDAARGLMHGIMVGEIQALEGAGRTAHDFEAGDGSGDTIPFELKLDMARQAWDEARHVEISAKLSDWMGTELGEFQENTVLFEAACSNDPVLRLAGVNRALEGLAIDVFTQMKEFGQLADDPFLEFCEDWMLADEVTHVKMGSDWLRKVTENDPDRRTKALEFQQVVDKLFSFGGARSDSDESSFQLARRFRELAGFTDDEVATIAEMDLMALEERKAAVRAMQETASLDSTPA</sequence>
<evidence type="ECO:0000313" key="2">
    <source>
        <dbReference type="EMBL" id="BAN00700.1"/>
    </source>
</evidence>
<gene>
    <name evidence="2" type="ORF">YM304_03860</name>
</gene>
<dbReference type="AlphaFoldDB" id="A0A6C7E155"/>
<evidence type="ECO:0000313" key="3">
    <source>
        <dbReference type="Proteomes" id="UP000011863"/>
    </source>
</evidence>
<dbReference type="InterPro" id="IPR007402">
    <property type="entry name" value="DUF455"/>
</dbReference>
<dbReference type="Pfam" id="PF04305">
    <property type="entry name" value="DUF455"/>
    <property type="match status" value="1"/>
</dbReference>
<dbReference type="EMBL" id="AP012057">
    <property type="protein sequence ID" value="BAN00700.1"/>
    <property type="molecule type" value="Genomic_DNA"/>
</dbReference>
<name>A0A6C7E155_ILUCY</name>
<reference evidence="2 3" key="1">
    <citation type="journal article" date="2013" name="Int. J. Syst. Evol. Microbiol.">
        <title>Ilumatobacter nonamiense sp. nov. and Ilumatobacter coccineum sp. nov., isolated from seashore sand.</title>
        <authorList>
            <person name="Matsumoto A."/>
            <person name="Kasai H."/>
            <person name="Matsuo Y."/>
            <person name="Shizuri Y."/>
            <person name="Ichikawa N."/>
            <person name="Fujita N."/>
            <person name="Omura S."/>
            <person name="Takahashi Y."/>
        </authorList>
    </citation>
    <scope>NUCLEOTIDE SEQUENCE [LARGE SCALE GENOMIC DNA]</scope>
    <source>
        <strain evidence="3">NBRC 103263 / KCTC 29153 / YM16-304</strain>
    </source>
</reference>
<feature type="region of interest" description="Disordered" evidence="1">
    <location>
        <begin position="32"/>
        <end position="63"/>
    </location>
</feature>
<dbReference type="InterPro" id="IPR009078">
    <property type="entry name" value="Ferritin-like_SF"/>
</dbReference>
<dbReference type="SUPFAM" id="SSF47240">
    <property type="entry name" value="Ferritin-like"/>
    <property type="match status" value="1"/>
</dbReference>
<dbReference type="PANTHER" id="PTHR42782:SF2">
    <property type="entry name" value="3-OXOACYL-[ACYL-CARRIER-PROTEIN] SYNTHASE-LIKE PROTEIN"/>
    <property type="match status" value="1"/>
</dbReference>
<organism evidence="2 3">
    <name type="scientific">Ilumatobacter coccineus (strain NBRC 103263 / KCTC 29153 / YM16-304)</name>
    <dbReference type="NCBI Taxonomy" id="1313172"/>
    <lineage>
        <taxon>Bacteria</taxon>
        <taxon>Bacillati</taxon>
        <taxon>Actinomycetota</taxon>
        <taxon>Acidimicrobiia</taxon>
        <taxon>Acidimicrobiales</taxon>
        <taxon>Ilumatobacteraceae</taxon>
        <taxon>Ilumatobacter</taxon>
    </lineage>
</organism>
<dbReference type="OrthoDB" id="6064519at2"/>
<dbReference type="PANTHER" id="PTHR42782">
    <property type="entry name" value="SI:CH73-314G15.3"/>
    <property type="match status" value="1"/>
</dbReference>
<dbReference type="KEGG" id="aym:YM304_03860"/>
<protein>
    <recommendedName>
        <fullName evidence="4">DUF455 domain-containing protein</fullName>
    </recommendedName>
</protein>
<feature type="compositionally biased region" description="Basic and acidic residues" evidence="1">
    <location>
        <begin position="32"/>
        <end position="42"/>
    </location>
</feature>
<dbReference type="CDD" id="cd00657">
    <property type="entry name" value="Ferritin_like"/>
    <property type="match status" value="1"/>
</dbReference>
<evidence type="ECO:0000256" key="1">
    <source>
        <dbReference type="SAM" id="MobiDB-lite"/>
    </source>
</evidence>
<evidence type="ECO:0008006" key="4">
    <source>
        <dbReference type="Google" id="ProtNLM"/>
    </source>
</evidence>
<proteinExistence type="predicted"/>
<keyword evidence="3" id="KW-1185">Reference proteome</keyword>